<keyword evidence="2" id="KW-0159">Chromosome partition</keyword>
<dbReference type="NCBIfam" id="TIGR00180">
    <property type="entry name" value="parB_part"/>
    <property type="match status" value="1"/>
</dbReference>
<reference evidence="6 7" key="1">
    <citation type="submission" date="2017-11" db="EMBL/GenBank/DDBJ databases">
        <title>Complete genome sequence of Herbaspirillum rubrisubalbicans DSM 11543.</title>
        <authorList>
            <person name="Chen M."/>
            <person name="An Q."/>
        </authorList>
    </citation>
    <scope>NUCLEOTIDE SEQUENCE [LARGE SCALE GENOMIC DNA]</scope>
    <source>
        <strain evidence="6 7">DSM 11543</strain>
    </source>
</reference>
<dbReference type="InterPro" id="IPR036086">
    <property type="entry name" value="ParB/Sulfiredoxin_sf"/>
</dbReference>
<protein>
    <recommendedName>
        <fullName evidence="5">ParB-like N-terminal domain-containing protein</fullName>
    </recommendedName>
</protein>
<evidence type="ECO:0000256" key="1">
    <source>
        <dbReference type="ARBA" id="ARBA00006295"/>
    </source>
</evidence>
<dbReference type="InterPro" id="IPR003115">
    <property type="entry name" value="ParB_N"/>
</dbReference>
<dbReference type="GO" id="GO:0007059">
    <property type="term" value="P:chromosome segregation"/>
    <property type="evidence" value="ECO:0007669"/>
    <property type="project" value="UniProtKB-KW"/>
</dbReference>
<dbReference type="GO" id="GO:0005694">
    <property type="term" value="C:chromosome"/>
    <property type="evidence" value="ECO:0007669"/>
    <property type="project" value="TreeGrafter"/>
</dbReference>
<dbReference type="InterPro" id="IPR041468">
    <property type="entry name" value="HTH_ParB/Spo0J"/>
</dbReference>
<feature type="region of interest" description="Disordered" evidence="4">
    <location>
        <begin position="390"/>
        <end position="422"/>
    </location>
</feature>
<dbReference type="Gene3D" id="1.10.10.2830">
    <property type="match status" value="1"/>
</dbReference>
<dbReference type="CDD" id="cd16393">
    <property type="entry name" value="SPO0J_N"/>
    <property type="match status" value="1"/>
</dbReference>
<sequence>MSRTPFSASLAPCSSPSPLFTNSEMIMNQVTQAQFGMIPLQFIETDPNQPRRTFDENALQELADSIKVSGVIQPILLRTIEDSDTRLQLVAGERRYRASQLAGLTEIPGIVRQLTDAEVAIIQLVENHQRAGVPPLEEAEAMERAMRDHGLKIDDICTELGVKRRWAYSRLQLLDLCAEARVGLNDGRLAPSTALLIARIPVASLQERAAAEVLTNNGAGSPMSYRQAKTWIEQRYTLDINRAAFSLVDAKLCRAAGSCAECPKRTANDPDKFPDITADVCTDPDCFEMKTEAHNAAEIAKAAKKKIRFYESWEQCKTERNGDLSTDFVLARTFDRLINADHQNMPVDDLLGTDRMPKPIGIFKNLSGHITNIYSKSDIQCALEKAGLARTEEESQADMQPASQEADPAPMTVRKNDTEDPAALQRKRIEEINRKIADGYNAFHEELLDEIKDQVDHQILLPVYRALAVFSAGQAIRAEPLGFSKRVDESYSVDFYDANAVDEMAQDASDEDVCRLHLDATLSVIPQVYPRQIDGGIIHVEDEWREHQLLHYETLKKIGHICGIDIGLLQDKHLADLLNELADAMASAEEAPAEEPTEAPKPKATKKQPARPKQAAKKDAINPADAWPFPKSKERV</sequence>
<accession>A0AAD0UC77</accession>
<dbReference type="GO" id="GO:0003677">
    <property type="term" value="F:DNA binding"/>
    <property type="evidence" value="ECO:0007669"/>
    <property type="project" value="UniProtKB-KW"/>
</dbReference>
<dbReference type="Pfam" id="PF17762">
    <property type="entry name" value="HTH_ParB"/>
    <property type="match status" value="1"/>
</dbReference>
<gene>
    <name evidence="6" type="ORF">RC54_10520</name>
</gene>
<comment type="similarity">
    <text evidence="1">Belongs to the ParB family.</text>
</comment>
<dbReference type="Pfam" id="PF02195">
    <property type="entry name" value="ParB_N"/>
    <property type="match status" value="1"/>
</dbReference>
<name>A0AAD0UC77_9BURK</name>
<keyword evidence="3" id="KW-0238">DNA-binding</keyword>
<dbReference type="EMBL" id="CP024996">
    <property type="protein sequence ID" value="AYR24234.1"/>
    <property type="molecule type" value="Genomic_DNA"/>
</dbReference>
<dbReference type="SUPFAM" id="SSF110849">
    <property type="entry name" value="ParB/Sulfiredoxin"/>
    <property type="match status" value="1"/>
</dbReference>
<dbReference type="AlphaFoldDB" id="A0AAD0UC77"/>
<organism evidence="6 7">
    <name type="scientific">Herbaspirillum rubrisubalbicans</name>
    <dbReference type="NCBI Taxonomy" id="80842"/>
    <lineage>
        <taxon>Bacteria</taxon>
        <taxon>Pseudomonadati</taxon>
        <taxon>Pseudomonadota</taxon>
        <taxon>Betaproteobacteria</taxon>
        <taxon>Burkholderiales</taxon>
        <taxon>Oxalobacteraceae</taxon>
        <taxon>Herbaspirillum</taxon>
    </lineage>
</organism>
<proteinExistence type="inferred from homology"/>
<dbReference type="InterPro" id="IPR004437">
    <property type="entry name" value="ParB/RepB/Spo0J"/>
</dbReference>
<dbReference type="Proteomes" id="UP000269199">
    <property type="component" value="Chromosome"/>
</dbReference>
<evidence type="ECO:0000256" key="4">
    <source>
        <dbReference type="SAM" id="MobiDB-lite"/>
    </source>
</evidence>
<dbReference type="PANTHER" id="PTHR33375:SF1">
    <property type="entry name" value="CHROMOSOME-PARTITIONING PROTEIN PARB-RELATED"/>
    <property type="match status" value="1"/>
</dbReference>
<dbReference type="Gene3D" id="3.90.1530.30">
    <property type="match status" value="1"/>
</dbReference>
<dbReference type="PANTHER" id="PTHR33375">
    <property type="entry name" value="CHROMOSOME-PARTITIONING PROTEIN PARB-RELATED"/>
    <property type="match status" value="1"/>
</dbReference>
<dbReference type="SUPFAM" id="SSF109709">
    <property type="entry name" value="KorB DNA-binding domain-like"/>
    <property type="match status" value="1"/>
</dbReference>
<evidence type="ECO:0000259" key="5">
    <source>
        <dbReference type="SMART" id="SM00470"/>
    </source>
</evidence>
<feature type="domain" description="ParB-like N-terminal" evidence="5">
    <location>
        <begin position="36"/>
        <end position="128"/>
    </location>
</feature>
<dbReference type="InterPro" id="IPR050336">
    <property type="entry name" value="Chromosome_partition/occlusion"/>
</dbReference>
<evidence type="ECO:0000256" key="2">
    <source>
        <dbReference type="ARBA" id="ARBA00022829"/>
    </source>
</evidence>
<evidence type="ECO:0000313" key="6">
    <source>
        <dbReference type="EMBL" id="AYR24234.1"/>
    </source>
</evidence>
<evidence type="ECO:0000256" key="3">
    <source>
        <dbReference type="ARBA" id="ARBA00023125"/>
    </source>
</evidence>
<dbReference type="FunFam" id="3.90.1530.30:FF:000001">
    <property type="entry name" value="Chromosome partitioning protein ParB"/>
    <property type="match status" value="1"/>
</dbReference>
<dbReference type="SMART" id="SM00470">
    <property type="entry name" value="ParB"/>
    <property type="match status" value="1"/>
</dbReference>
<evidence type="ECO:0000313" key="7">
    <source>
        <dbReference type="Proteomes" id="UP000269199"/>
    </source>
</evidence>
<feature type="region of interest" description="Disordered" evidence="4">
    <location>
        <begin position="586"/>
        <end position="636"/>
    </location>
</feature>